<dbReference type="PANTHER" id="PTHR11742:SF89">
    <property type="entry name" value="ALPHA-1,2-MANNOSIDASE"/>
    <property type="match status" value="1"/>
</dbReference>
<dbReference type="EMBL" id="JAPZBU010000012">
    <property type="protein sequence ID" value="KAJ5376653.1"/>
    <property type="molecule type" value="Genomic_DNA"/>
</dbReference>
<organism evidence="11 12">
    <name type="scientific">Penicillium cosmopolitanum</name>
    <dbReference type="NCBI Taxonomy" id="1131564"/>
    <lineage>
        <taxon>Eukaryota</taxon>
        <taxon>Fungi</taxon>
        <taxon>Dikarya</taxon>
        <taxon>Ascomycota</taxon>
        <taxon>Pezizomycotina</taxon>
        <taxon>Eurotiomycetes</taxon>
        <taxon>Eurotiomycetidae</taxon>
        <taxon>Eurotiales</taxon>
        <taxon>Aspergillaceae</taxon>
        <taxon>Penicillium</taxon>
    </lineage>
</organism>
<dbReference type="GO" id="GO:0004571">
    <property type="term" value="F:mannosyl-oligosaccharide 1,2-alpha-mannosidase activity"/>
    <property type="evidence" value="ECO:0007669"/>
    <property type="project" value="InterPro"/>
</dbReference>
<keyword evidence="7" id="KW-0479">Metal-binding</keyword>
<dbReference type="PRINTS" id="PR00747">
    <property type="entry name" value="GLYHDRLASE47"/>
</dbReference>
<dbReference type="EC" id="3.2.1.-" evidence="9"/>
<keyword evidence="7" id="KW-0106">Calcium</keyword>
<dbReference type="Pfam" id="PF01532">
    <property type="entry name" value="Glyco_hydro_47"/>
    <property type="match status" value="1"/>
</dbReference>
<evidence type="ECO:0000256" key="2">
    <source>
        <dbReference type="ARBA" id="ARBA00004922"/>
    </source>
</evidence>
<reference evidence="11" key="2">
    <citation type="journal article" date="2023" name="IMA Fungus">
        <title>Comparative genomic study of the Penicillium genus elucidates a diverse pangenome and 15 lateral gene transfer events.</title>
        <authorList>
            <person name="Petersen C."/>
            <person name="Sorensen T."/>
            <person name="Nielsen M.R."/>
            <person name="Sondergaard T.E."/>
            <person name="Sorensen J.L."/>
            <person name="Fitzpatrick D.A."/>
            <person name="Frisvad J.C."/>
            <person name="Nielsen K.L."/>
        </authorList>
    </citation>
    <scope>NUCLEOTIDE SEQUENCE</scope>
    <source>
        <strain evidence="11">IBT 29677</strain>
    </source>
</reference>
<dbReference type="PANTHER" id="PTHR11742">
    <property type="entry name" value="MANNOSYL-OLIGOSACCHARIDE ALPHA-1,2-MANNOSIDASE-RELATED"/>
    <property type="match status" value="1"/>
</dbReference>
<evidence type="ECO:0000256" key="7">
    <source>
        <dbReference type="PIRSR" id="PIRSR601382-2"/>
    </source>
</evidence>
<dbReference type="GO" id="GO:0005783">
    <property type="term" value="C:endoplasmic reticulum"/>
    <property type="evidence" value="ECO:0007669"/>
    <property type="project" value="TreeGrafter"/>
</dbReference>
<dbReference type="RefSeq" id="XP_056481683.1">
    <property type="nucleotide sequence ID" value="XM_056638176.1"/>
</dbReference>
<dbReference type="SUPFAM" id="SSF48225">
    <property type="entry name" value="Seven-hairpin glycosidases"/>
    <property type="match status" value="1"/>
</dbReference>
<gene>
    <name evidence="11" type="ORF">N7509_013539</name>
</gene>
<keyword evidence="10" id="KW-0732">Signal</keyword>
<reference evidence="11" key="1">
    <citation type="submission" date="2022-12" db="EMBL/GenBank/DDBJ databases">
        <authorList>
            <person name="Petersen C."/>
        </authorList>
    </citation>
    <scope>NUCLEOTIDE SEQUENCE</scope>
    <source>
        <strain evidence="11">IBT 29677</strain>
    </source>
</reference>
<feature type="active site" description="Proton donor" evidence="6">
    <location>
        <position position="189"/>
    </location>
</feature>
<keyword evidence="9" id="KW-0326">Glycosidase</keyword>
<dbReference type="GO" id="GO:0036503">
    <property type="term" value="P:ERAD pathway"/>
    <property type="evidence" value="ECO:0007669"/>
    <property type="project" value="UniProtKB-ARBA"/>
</dbReference>
<sequence length="610" mass="69166">MSWSRRQALACFLAACLFLLLYRSTRSWNKVDPLLTSSPTTLNSPVEPEHTSNKGGVSGSFWRKVPARFPAVSTASLPQDNPANLRHIQLPTSKLSRLTLWYQLDRQSAVEDAFKRSWTSYKSRAWLADELAPMSGLPCNGLGGWATTLIDNLDTLWVMGMREDFDQAVAAVANINFEDTLSPEINTHEVNIRILGGLLSAYDLSGDPILLQKSIEVGDMLYTIFDTPNRMPIIHWDLHKAARQEEQQAEEMVSASELGSFILEFTRLSQITRDPKYFDAAQNVMTKFEQRQDQTRLPGMWPVTLNARTENFGGDFYTMGAEVDSFYKTLPKAHILLGGHVPMYRSMYERFTRTAASHSLFRPLNAEGKDILLPGSVRVTTTQNEKQRTKLEGQVNYRGCFAGGLFAMGGQLFNIPAHRQIANKLVDGCIWAHEIMPMGIMPERLDIIPCASQWKCPWNKWFWRQEVWKKANNQREPDQSVNVDAFIKDHSLPEGAISIPDTRYNLRPEMIESMLILHRVTAREDLLDVAWEMFLSVQNATGVEKGDAAVVDVTAEGAHIHIDSMESYWMSRTLKYFYLMFSSPDLLSMNDYVFTSGGHPLKIPKHVEVD</sequence>
<feature type="binding site" evidence="7">
    <location>
        <position position="596"/>
    </location>
    <ligand>
        <name>Ca(2+)</name>
        <dbReference type="ChEBI" id="CHEBI:29108"/>
    </ligand>
</feature>
<evidence type="ECO:0000256" key="6">
    <source>
        <dbReference type="PIRSR" id="PIRSR601382-1"/>
    </source>
</evidence>
<dbReference type="Proteomes" id="UP001147747">
    <property type="component" value="Unassembled WGS sequence"/>
</dbReference>
<feature type="disulfide bond" evidence="8">
    <location>
        <begin position="400"/>
        <end position="429"/>
    </location>
</feature>
<evidence type="ECO:0000256" key="1">
    <source>
        <dbReference type="ARBA" id="ARBA00001913"/>
    </source>
</evidence>
<evidence type="ECO:0000256" key="9">
    <source>
        <dbReference type="RuleBase" id="RU361193"/>
    </source>
</evidence>
<dbReference type="InterPro" id="IPR012341">
    <property type="entry name" value="6hp_glycosidase-like_sf"/>
</dbReference>
<feature type="signal peptide" evidence="10">
    <location>
        <begin position="1"/>
        <end position="27"/>
    </location>
</feature>
<feature type="active site" evidence="6">
    <location>
        <position position="509"/>
    </location>
</feature>
<protein>
    <recommendedName>
        <fullName evidence="9">alpha-1,2-Mannosidase</fullName>
        <ecNumber evidence="9">3.2.1.-</ecNumber>
    </recommendedName>
</protein>
<comment type="cofactor">
    <cofactor evidence="1 7">
        <name>Ca(2+)</name>
        <dbReference type="ChEBI" id="CHEBI:29108"/>
    </cofactor>
</comment>
<dbReference type="InterPro" id="IPR050749">
    <property type="entry name" value="Glycosyl_Hydrolase_47"/>
</dbReference>
<keyword evidence="5 8" id="KW-1015">Disulfide bond</keyword>
<proteinExistence type="inferred from homology"/>
<comment type="pathway">
    <text evidence="2">Protein modification; protein glycosylation.</text>
</comment>
<accession>A0A9W9SDK1</accession>
<dbReference type="Gene3D" id="1.50.10.10">
    <property type="match status" value="1"/>
</dbReference>
<dbReference type="GO" id="GO:0005975">
    <property type="term" value="P:carbohydrate metabolic process"/>
    <property type="evidence" value="ECO:0007669"/>
    <property type="project" value="InterPro"/>
</dbReference>
<evidence type="ECO:0000256" key="3">
    <source>
        <dbReference type="ARBA" id="ARBA00007658"/>
    </source>
</evidence>
<feature type="active site" evidence="6">
    <location>
        <position position="324"/>
    </location>
</feature>
<feature type="chain" id="PRO_5040875691" description="alpha-1,2-Mannosidase" evidence="10">
    <location>
        <begin position="28"/>
        <end position="610"/>
    </location>
</feature>
<evidence type="ECO:0000313" key="12">
    <source>
        <dbReference type="Proteomes" id="UP001147747"/>
    </source>
</evidence>
<dbReference type="GeneID" id="81377156"/>
<dbReference type="InterPro" id="IPR036026">
    <property type="entry name" value="Seven-hairpin_glycosidases"/>
</dbReference>
<comment type="similarity">
    <text evidence="3 9">Belongs to the glycosyl hydrolase 47 family.</text>
</comment>
<dbReference type="AlphaFoldDB" id="A0A9W9SDK1"/>
<dbReference type="GO" id="GO:0016020">
    <property type="term" value="C:membrane"/>
    <property type="evidence" value="ECO:0007669"/>
    <property type="project" value="InterPro"/>
</dbReference>
<comment type="caution">
    <text evidence="11">The sequence shown here is derived from an EMBL/GenBank/DDBJ whole genome shotgun (WGS) entry which is preliminary data.</text>
</comment>
<evidence type="ECO:0000256" key="5">
    <source>
        <dbReference type="ARBA" id="ARBA00023157"/>
    </source>
</evidence>
<keyword evidence="4 9" id="KW-0378">Hydrolase</keyword>
<evidence type="ECO:0000256" key="8">
    <source>
        <dbReference type="PIRSR" id="PIRSR601382-3"/>
    </source>
</evidence>
<evidence type="ECO:0000313" key="11">
    <source>
        <dbReference type="EMBL" id="KAJ5376653.1"/>
    </source>
</evidence>
<dbReference type="OrthoDB" id="8118055at2759"/>
<feature type="active site" description="Proton donor" evidence="6">
    <location>
        <position position="443"/>
    </location>
</feature>
<dbReference type="InterPro" id="IPR001382">
    <property type="entry name" value="Glyco_hydro_47"/>
</dbReference>
<keyword evidence="12" id="KW-1185">Reference proteome</keyword>
<dbReference type="GO" id="GO:0005509">
    <property type="term" value="F:calcium ion binding"/>
    <property type="evidence" value="ECO:0007669"/>
    <property type="project" value="InterPro"/>
</dbReference>
<evidence type="ECO:0000256" key="4">
    <source>
        <dbReference type="ARBA" id="ARBA00022801"/>
    </source>
</evidence>
<evidence type="ECO:0000256" key="10">
    <source>
        <dbReference type="SAM" id="SignalP"/>
    </source>
</evidence>
<name>A0A9W9SDK1_9EURO</name>